<evidence type="ECO:0000313" key="8">
    <source>
        <dbReference type="Proteomes" id="UP000288216"/>
    </source>
</evidence>
<dbReference type="InterPro" id="IPR003879">
    <property type="entry name" value="Butyrophylin_SPRY"/>
</dbReference>
<keyword evidence="1" id="KW-0479">Metal-binding</keyword>
<feature type="domain" description="B30.2/SPRY" evidence="6">
    <location>
        <begin position="241"/>
        <end position="447"/>
    </location>
</feature>
<evidence type="ECO:0000259" key="6">
    <source>
        <dbReference type="PROSITE" id="PS50188"/>
    </source>
</evidence>
<evidence type="ECO:0000256" key="1">
    <source>
        <dbReference type="ARBA" id="ARBA00022723"/>
    </source>
</evidence>
<dbReference type="InterPro" id="IPR006574">
    <property type="entry name" value="PRY"/>
</dbReference>
<dbReference type="GO" id="GO:0008270">
    <property type="term" value="F:zinc ion binding"/>
    <property type="evidence" value="ECO:0007669"/>
    <property type="project" value="UniProtKB-KW"/>
</dbReference>
<dbReference type="InterPro" id="IPR043136">
    <property type="entry name" value="B30.2/SPRY_sf"/>
</dbReference>
<feature type="coiled-coil region" evidence="4">
    <location>
        <begin position="89"/>
        <end position="123"/>
    </location>
</feature>
<gene>
    <name evidence="7" type="ORF">scyTo_0015831</name>
</gene>
<dbReference type="Proteomes" id="UP000288216">
    <property type="component" value="Unassembled WGS sequence"/>
</dbReference>
<keyword evidence="3" id="KW-0862">Zinc</keyword>
<dbReference type="PANTHER" id="PTHR25465">
    <property type="entry name" value="B-BOX DOMAIN CONTAINING"/>
    <property type="match status" value="1"/>
</dbReference>
<feature type="compositionally biased region" description="Polar residues" evidence="5">
    <location>
        <begin position="7"/>
        <end position="34"/>
    </location>
</feature>
<organism evidence="7 8">
    <name type="scientific">Scyliorhinus torazame</name>
    <name type="common">Cloudy catshark</name>
    <name type="synonym">Catulus torazame</name>
    <dbReference type="NCBI Taxonomy" id="75743"/>
    <lineage>
        <taxon>Eukaryota</taxon>
        <taxon>Metazoa</taxon>
        <taxon>Chordata</taxon>
        <taxon>Craniata</taxon>
        <taxon>Vertebrata</taxon>
        <taxon>Chondrichthyes</taxon>
        <taxon>Elasmobranchii</taxon>
        <taxon>Galeomorphii</taxon>
        <taxon>Galeoidea</taxon>
        <taxon>Carcharhiniformes</taxon>
        <taxon>Scyliorhinidae</taxon>
        <taxon>Scyliorhinus</taxon>
    </lineage>
</organism>
<reference evidence="7 8" key="1">
    <citation type="journal article" date="2018" name="Nat. Ecol. Evol.">
        <title>Shark genomes provide insights into elasmobranch evolution and the origin of vertebrates.</title>
        <authorList>
            <person name="Hara Y"/>
            <person name="Yamaguchi K"/>
            <person name="Onimaru K"/>
            <person name="Kadota M"/>
            <person name="Koyanagi M"/>
            <person name="Keeley SD"/>
            <person name="Tatsumi K"/>
            <person name="Tanaka K"/>
            <person name="Motone F"/>
            <person name="Kageyama Y"/>
            <person name="Nozu R"/>
            <person name="Adachi N"/>
            <person name="Nishimura O"/>
            <person name="Nakagawa R"/>
            <person name="Tanegashima C"/>
            <person name="Kiyatake I"/>
            <person name="Matsumoto R"/>
            <person name="Murakumo K"/>
            <person name="Nishida K"/>
            <person name="Terakita A"/>
            <person name="Kuratani S"/>
            <person name="Sato K"/>
            <person name="Hyodo S Kuraku.S."/>
        </authorList>
    </citation>
    <scope>NUCLEOTIDE SEQUENCE [LARGE SCALE GENOMIC DNA]</scope>
</reference>
<name>A0A401PZD1_SCYTO</name>
<dbReference type="PANTHER" id="PTHR25465:SF5">
    <property type="entry name" value="E3 UBIQUITIN_ISG15 LIGASE TRIM25-RELATED"/>
    <property type="match status" value="1"/>
</dbReference>
<dbReference type="SMART" id="SM00589">
    <property type="entry name" value="PRY"/>
    <property type="match status" value="1"/>
</dbReference>
<evidence type="ECO:0000313" key="7">
    <source>
        <dbReference type="EMBL" id="GCB78440.1"/>
    </source>
</evidence>
<dbReference type="Pfam" id="PF00622">
    <property type="entry name" value="SPRY"/>
    <property type="match status" value="1"/>
</dbReference>
<dbReference type="InterPro" id="IPR001870">
    <property type="entry name" value="B30.2/SPRY"/>
</dbReference>
<dbReference type="InterPro" id="IPR051051">
    <property type="entry name" value="E3_ubiq-ligase_TRIM/RNF"/>
</dbReference>
<evidence type="ECO:0000256" key="4">
    <source>
        <dbReference type="SAM" id="Coils"/>
    </source>
</evidence>
<dbReference type="SUPFAM" id="SSF49899">
    <property type="entry name" value="Concanavalin A-like lectins/glucanases"/>
    <property type="match status" value="1"/>
</dbReference>
<dbReference type="OrthoDB" id="9932386at2759"/>
<evidence type="ECO:0000256" key="3">
    <source>
        <dbReference type="ARBA" id="ARBA00022833"/>
    </source>
</evidence>
<comment type="caution">
    <text evidence="7">The sequence shown here is derived from an EMBL/GenBank/DDBJ whole genome shotgun (WGS) entry which is preliminary data.</text>
</comment>
<accession>A0A401PZD1</accession>
<proteinExistence type="predicted"/>
<dbReference type="EMBL" id="BFAA01009166">
    <property type="protein sequence ID" value="GCB78440.1"/>
    <property type="molecule type" value="Genomic_DNA"/>
</dbReference>
<protein>
    <recommendedName>
        <fullName evidence="6">B30.2/SPRY domain-containing protein</fullName>
    </recommendedName>
</protein>
<dbReference type="SMART" id="SM00449">
    <property type="entry name" value="SPRY"/>
    <property type="match status" value="1"/>
</dbReference>
<dbReference type="InterPro" id="IPR013320">
    <property type="entry name" value="ConA-like_dom_sf"/>
</dbReference>
<dbReference type="GO" id="GO:0005737">
    <property type="term" value="C:cytoplasm"/>
    <property type="evidence" value="ECO:0007669"/>
    <property type="project" value="UniProtKB-ARBA"/>
</dbReference>
<dbReference type="AlphaFoldDB" id="A0A401PZD1"/>
<feature type="compositionally biased region" description="Basic and acidic residues" evidence="5">
    <location>
        <begin position="50"/>
        <end position="60"/>
    </location>
</feature>
<dbReference type="PRINTS" id="PR01407">
    <property type="entry name" value="BUTYPHLNCDUF"/>
</dbReference>
<dbReference type="Pfam" id="PF13765">
    <property type="entry name" value="PRY"/>
    <property type="match status" value="1"/>
</dbReference>
<dbReference type="Gene3D" id="2.60.120.920">
    <property type="match status" value="1"/>
</dbReference>
<evidence type="ECO:0000256" key="5">
    <source>
        <dbReference type="SAM" id="MobiDB-lite"/>
    </source>
</evidence>
<feature type="region of interest" description="Disordered" evidence="5">
    <location>
        <begin position="1"/>
        <end position="67"/>
    </location>
</feature>
<evidence type="ECO:0000256" key="2">
    <source>
        <dbReference type="ARBA" id="ARBA00022771"/>
    </source>
</evidence>
<dbReference type="OMA" id="PNHLEFC"/>
<sequence>MAENTRPLPSNLAQQQHATCSNVATELHANTNASKEPKESTAPAHSQQTRHQDSADKKLQESTSSALAQSVAVRRTEPLLLQMTPKQSLHDLCAKRDKAEAHIQSLKSRNNVLTSSAEHLKEQISSQYETIRKVLNSDEKATLELIDIEKRVALGKLQKIIKEWTSNLGQIKKSIKATQKVIDPEESQVQNKAQDSNTLSSQATGIKLTAYGYSKKTDNEIQAIKIDEVKFQKLSKLIRNISTNLYSQLQRKIFLLEYSPVILDIASAHRNVLVSKDLTSMSVANESLSVPESPLRFDKVYNILAAKGLMRGKHYWEVDVKPSAQWCVGIAYGSIERKGKHKSTKLGRNRQSWCIELKANQLLAWHNDRNVNCSMKPSKLEKVGVYIDYEKGLAAFYDADSMKLIQEFSSITTSLFDRMHHHFTEPIYPAFRLFPLAVGSTYSDKLKICKLES</sequence>
<dbReference type="InterPro" id="IPR003877">
    <property type="entry name" value="SPRY_dom"/>
</dbReference>
<keyword evidence="8" id="KW-1185">Reference proteome</keyword>
<dbReference type="STRING" id="75743.A0A401PZD1"/>
<keyword evidence="2" id="KW-0863">Zinc-finger</keyword>
<dbReference type="PROSITE" id="PS50188">
    <property type="entry name" value="B302_SPRY"/>
    <property type="match status" value="1"/>
</dbReference>
<keyword evidence="4" id="KW-0175">Coiled coil</keyword>